<dbReference type="GO" id="GO:0003677">
    <property type="term" value="F:DNA binding"/>
    <property type="evidence" value="ECO:0007669"/>
    <property type="project" value="InterPro"/>
</dbReference>
<dbReference type="SMART" id="SM00530">
    <property type="entry name" value="HTH_XRE"/>
    <property type="match status" value="1"/>
</dbReference>
<reference evidence="2 3" key="1">
    <citation type="journal article" date="2016" name="Front. Microbiol.">
        <title>Comprehensive Phylogenetic Analysis of Bovine Non-aureus Staphylococci Species Based on Whole-Genome Sequencing.</title>
        <authorList>
            <person name="Naushad S."/>
            <person name="Barkema H.W."/>
            <person name="Luby C."/>
            <person name="Condas L.A."/>
            <person name="Nobrega D.B."/>
            <person name="Carson D.A."/>
            <person name="De Buck J."/>
        </authorList>
    </citation>
    <scope>NUCLEOTIDE SEQUENCE [LARGE SCALE GENOMIC DNA]</scope>
    <source>
        <strain evidence="2 3">SNUC 5336</strain>
    </source>
</reference>
<comment type="caution">
    <text evidence="2">The sequence shown here is derived from an EMBL/GenBank/DDBJ whole genome shotgun (WGS) entry which is preliminary data.</text>
</comment>
<evidence type="ECO:0000259" key="1">
    <source>
        <dbReference type="PROSITE" id="PS50943"/>
    </source>
</evidence>
<dbReference type="EMBL" id="PZHX01000010">
    <property type="protein sequence ID" value="PTK30785.1"/>
    <property type="molecule type" value="Genomic_DNA"/>
</dbReference>
<feature type="domain" description="HTH cro/C1-type" evidence="1">
    <location>
        <begin position="22"/>
        <end position="63"/>
    </location>
</feature>
<dbReference type="InterPro" id="IPR010982">
    <property type="entry name" value="Lambda_DNA-bd_dom_sf"/>
</dbReference>
<protein>
    <recommendedName>
        <fullName evidence="1">HTH cro/C1-type domain-containing protein</fullName>
    </recommendedName>
</protein>
<dbReference type="AlphaFoldDB" id="A0A974KYX6"/>
<dbReference type="CDD" id="cd00093">
    <property type="entry name" value="HTH_XRE"/>
    <property type="match status" value="1"/>
</dbReference>
<dbReference type="RefSeq" id="WP_107640162.1">
    <property type="nucleotide sequence ID" value="NZ_PZHX01000010.1"/>
</dbReference>
<dbReference type="SUPFAM" id="SSF47413">
    <property type="entry name" value="lambda repressor-like DNA-binding domains"/>
    <property type="match status" value="1"/>
</dbReference>
<evidence type="ECO:0000313" key="2">
    <source>
        <dbReference type="EMBL" id="PTK30785.1"/>
    </source>
</evidence>
<dbReference type="Proteomes" id="UP000241540">
    <property type="component" value="Unassembled WGS sequence"/>
</dbReference>
<proteinExistence type="predicted"/>
<gene>
    <name evidence="2" type="ORF">BUZ51_06095</name>
</gene>
<dbReference type="PROSITE" id="PS50943">
    <property type="entry name" value="HTH_CROC1"/>
    <property type="match status" value="1"/>
</dbReference>
<name>A0A974KYX6_STAHO</name>
<dbReference type="Gene3D" id="1.10.260.40">
    <property type="entry name" value="lambda repressor-like DNA-binding domains"/>
    <property type="match status" value="1"/>
</dbReference>
<dbReference type="Pfam" id="PF13443">
    <property type="entry name" value="HTH_26"/>
    <property type="match status" value="1"/>
</dbReference>
<evidence type="ECO:0000313" key="3">
    <source>
        <dbReference type="Proteomes" id="UP000241540"/>
    </source>
</evidence>
<sequence length="76" mass="8696">MYGIIKKSKVMLRLHERNQNHAEFAKSVGITSSYFSQIYNGRKASYAAAEKIADALGGNIEDYFKLYVNEREITFV</sequence>
<dbReference type="InterPro" id="IPR001387">
    <property type="entry name" value="Cro/C1-type_HTH"/>
</dbReference>
<accession>A0A974KYX6</accession>
<organism evidence="2 3">
    <name type="scientific">Staphylococcus hominis</name>
    <dbReference type="NCBI Taxonomy" id="1290"/>
    <lineage>
        <taxon>Bacteria</taxon>
        <taxon>Bacillati</taxon>
        <taxon>Bacillota</taxon>
        <taxon>Bacilli</taxon>
        <taxon>Bacillales</taxon>
        <taxon>Staphylococcaceae</taxon>
        <taxon>Staphylococcus</taxon>
    </lineage>
</organism>